<protein>
    <submittedName>
        <fullName evidence="1">Tail completion protein</fullName>
    </submittedName>
</protein>
<evidence type="ECO:0000313" key="1">
    <source>
        <dbReference type="EMBL" id="DAF57127.1"/>
    </source>
</evidence>
<accession>A0A8S5T2D0</accession>
<organism evidence="1">
    <name type="scientific">Siphoviridae sp. ctnR15</name>
    <dbReference type="NCBI Taxonomy" id="2827938"/>
    <lineage>
        <taxon>Viruses</taxon>
        <taxon>Duplodnaviria</taxon>
        <taxon>Heunggongvirae</taxon>
        <taxon>Uroviricota</taxon>
        <taxon>Caudoviricetes</taxon>
    </lineage>
</organism>
<dbReference type="EMBL" id="BK032729">
    <property type="protein sequence ID" value="DAF57127.1"/>
    <property type="molecule type" value="Genomic_DNA"/>
</dbReference>
<name>A0A8S5T2D0_9CAUD</name>
<reference evidence="1" key="1">
    <citation type="journal article" date="2021" name="Proc. Natl. Acad. Sci. U.S.A.">
        <title>A Catalog of Tens of Thousands of Viruses from Human Metagenomes Reveals Hidden Associations with Chronic Diseases.</title>
        <authorList>
            <person name="Tisza M.J."/>
            <person name="Buck C.B."/>
        </authorList>
    </citation>
    <scope>NUCLEOTIDE SEQUENCE</scope>
    <source>
        <strain evidence="1">CtnR15</strain>
    </source>
</reference>
<sequence length="131" mass="13846">MKYTDPVQVLRDAIASATGAQTVRVIQEGSLPDTWPMPLVHVYATQSQDLDFERITSVVVDVYAKTPTGPGIVGAEALADEVVDALSVRPVVGASGWVDEASVPSRLGVRAAYGVVEVVGLSVEVIQRPTD</sequence>
<proteinExistence type="predicted"/>